<evidence type="ECO:0000256" key="1">
    <source>
        <dbReference type="SAM" id="Coils"/>
    </source>
</evidence>
<gene>
    <name evidence="2" type="ORF">LZZ85_05820</name>
</gene>
<evidence type="ECO:0000313" key="3">
    <source>
        <dbReference type="Proteomes" id="UP001165367"/>
    </source>
</evidence>
<comment type="caution">
    <text evidence="2">The sequence shown here is derived from an EMBL/GenBank/DDBJ whole genome shotgun (WGS) entry which is preliminary data.</text>
</comment>
<evidence type="ECO:0000313" key="2">
    <source>
        <dbReference type="EMBL" id="MCG2613786.1"/>
    </source>
</evidence>
<name>A0ABS9KN94_9BACT</name>
<dbReference type="Proteomes" id="UP001165367">
    <property type="component" value="Unassembled WGS sequence"/>
</dbReference>
<accession>A0ABS9KN94</accession>
<organism evidence="2 3">
    <name type="scientific">Terrimonas ginsenosidimutans</name>
    <dbReference type="NCBI Taxonomy" id="2908004"/>
    <lineage>
        <taxon>Bacteria</taxon>
        <taxon>Pseudomonadati</taxon>
        <taxon>Bacteroidota</taxon>
        <taxon>Chitinophagia</taxon>
        <taxon>Chitinophagales</taxon>
        <taxon>Chitinophagaceae</taxon>
        <taxon>Terrimonas</taxon>
    </lineage>
</organism>
<dbReference type="InterPro" id="IPR048161">
    <property type="entry name" value="PA2928-like"/>
</dbReference>
<keyword evidence="3" id="KW-1185">Reference proteome</keyword>
<dbReference type="EMBL" id="JAKLTR010000003">
    <property type="protein sequence ID" value="MCG2613786.1"/>
    <property type="molecule type" value="Genomic_DNA"/>
</dbReference>
<feature type="coiled-coil region" evidence="1">
    <location>
        <begin position="263"/>
        <end position="297"/>
    </location>
</feature>
<sequence length="475" mass="54675">MTLPVKFTLSLLLFMGLLVLGFMFLLRGCLSKYDERSILPKVLYFEKDNHAVIFSIVKFDKTTSYTQSGGFTSKSVSTTYSIQINDALTGEKLNEKEVIKHREIKNHPVKIMGAAGRFVWAYINEPVIFDPFTLQTIATVKQLEDKNPALKGAFPAEAQFYEFNNTDQRLYFTAKNGSKWVIDGETFLASAQDTKETGVTARIKELDQLIKDNFKQQNALMEEKLRTPSKRLAAKEIDLRTYQQYTTEFYKSRDVLYKNRDSLDKLRRDLDDNRRSLDELESRAESLRKRFQFSQAKLNADTINGKWIGIYTQEEMEELYDKVRYQAAYNDAARRLCYISSYTPNDRGELVINREKAAIPHPDDHFLNGGFLTSNETGKPIRLPDGSFLLIYKNEVGNNGKILLSKLAADGKIQWTYDTALPEWANYIFTGKQLIITAEDNKELTGDDCNILLLINLQTGKAEKYDYFYQKKITQ</sequence>
<protein>
    <submittedName>
        <fullName evidence="2">Uncharacterized protein</fullName>
    </submittedName>
</protein>
<dbReference type="NCBIfam" id="NF041516">
    <property type="entry name" value="PA2928_fam"/>
    <property type="match status" value="1"/>
</dbReference>
<reference evidence="2" key="1">
    <citation type="submission" date="2022-01" db="EMBL/GenBank/DDBJ databases">
        <authorList>
            <person name="Jo J.-H."/>
            <person name="Im W.-T."/>
        </authorList>
    </citation>
    <scope>NUCLEOTIDE SEQUENCE</scope>
    <source>
        <strain evidence="2">NA20</strain>
    </source>
</reference>
<proteinExistence type="predicted"/>
<dbReference type="RefSeq" id="WP_237869539.1">
    <property type="nucleotide sequence ID" value="NZ_JAKLTR010000003.1"/>
</dbReference>
<keyword evidence="1" id="KW-0175">Coiled coil</keyword>